<feature type="compositionally biased region" description="Low complexity" evidence="1">
    <location>
        <begin position="66"/>
        <end position="80"/>
    </location>
</feature>
<feature type="region of interest" description="Disordered" evidence="1">
    <location>
        <begin position="509"/>
        <end position="542"/>
    </location>
</feature>
<sequence length="640" mass="70710">MSRTRRARGLSIQEPEDNAVGVGSPLSITVSVPTLNQPQGRPRRNPLRSKTKRADLAHEASDRTNISTSKPIITIPIPSSSKRRTSRSPAPTGHTATKKQKRTLSGDARRTCLQTACGGCSRKSHPHAENWEQDLAAICHKCNKEWHAQCMAREGIQRVGESSQWECRDCSRLLPAYTDGIDAEATPERQARDTNIVMEELDTPRITDDYRALVSFSKTAVIQAQDIYEEARGLLKTVLTERKTCRERFSKLKREIERCGDGLEEYRRQFDSDGVRPGDGESEHSISHQLALGICGDTDWTDKVTDKIEMIRAEDIELTRRLKSIQDDVEIKLAKLKRVEQQHSRFSACLQTSCKVLKRLRLKVTMGFIEDSGEDSDSVFETTMEDSVAGDISPNRIAREIERQGEANQQRMMENPKSNDERAQMRALSQLSISTKGFDPPQSSRIVALQHTPATDVAGSSGIASVSELLGKTDRGEIQPLSQALEMDRVREQPGPFMTVEAVEVPQELPKMPGPVKAPRQSDTAGGTGLQETTVHISSPDLGDGCSQNVSLTAGISGERDRSCTPENSCRTQDPHRVPFVSVPAALPPSADVLDQLESSERSGISLVPEDISVITGGRSSEDPHSHRLITCPQCRLKQI</sequence>
<name>L8G1A1_PSED2</name>
<gene>
    <name evidence="2" type="ORF">GMDG_02287</name>
</gene>
<evidence type="ECO:0000256" key="1">
    <source>
        <dbReference type="SAM" id="MobiDB-lite"/>
    </source>
</evidence>
<dbReference type="VEuPathDB" id="FungiDB:GMDG_02287"/>
<dbReference type="Proteomes" id="UP000011064">
    <property type="component" value="Unassembled WGS sequence"/>
</dbReference>
<dbReference type="OrthoDB" id="3438638at2759"/>
<feature type="compositionally biased region" description="Basic and acidic residues" evidence="1">
    <location>
        <begin position="52"/>
        <end position="62"/>
    </location>
</feature>
<reference evidence="3" key="1">
    <citation type="submission" date="2010-09" db="EMBL/GenBank/DDBJ databases">
        <title>The genome sequence of Geomyces destructans 20631-21.</title>
        <authorList>
            <consortium name="The Broad Institute Genome Sequencing Platform"/>
            <person name="Cuomo C.A."/>
            <person name="Blehert D.S."/>
            <person name="Lorch J.M."/>
            <person name="Young S.K."/>
            <person name="Zeng Q."/>
            <person name="Gargeya S."/>
            <person name="Fitzgerald M."/>
            <person name="Haas B."/>
            <person name="Abouelleil A."/>
            <person name="Alvarado L."/>
            <person name="Arachchi H.M."/>
            <person name="Berlin A."/>
            <person name="Brown A."/>
            <person name="Chapman S.B."/>
            <person name="Chen Z."/>
            <person name="Dunbar C."/>
            <person name="Freedman E."/>
            <person name="Gearin G."/>
            <person name="Gellesch M."/>
            <person name="Goldberg J."/>
            <person name="Griggs A."/>
            <person name="Gujja S."/>
            <person name="Heiman D."/>
            <person name="Howarth C."/>
            <person name="Larson L."/>
            <person name="Lui A."/>
            <person name="MacDonald P.J.P."/>
            <person name="Montmayeur A."/>
            <person name="Murphy C."/>
            <person name="Neiman D."/>
            <person name="Pearson M."/>
            <person name="Priest M."/>
            <person name="Roberts A."/>
            <person name="Saif S."/>
            <person name="Shea T."/>
            <person name="Shenoy N."/>
            <person name="Sisk P."/>
            <person name="Stolte C."/>
            <person name="Sykes S."/>
            <person name="Wortman J."/>
            <person name="Nusbaum C."/>
            <person name="Birren B."/>
        </authorList>
    </citation>
    <scope>NUCLEOTIDE SEQUENCE [LARGE SCALE GENOMIC DNA]</scope>
    <source>
        <strain evidence="3">ATCC MYA-4855 / 20631-21</strain>
    </source>
</reference>
<dbReference type="Gene3D" id="2.30.30.1150">
    <property type="match status" value="1"/>
</dbReference>
<feature type="region of interest" description="Disordered" evidence="1">
    <location>
        <begin position="1"/>
        <end position="107"/>
    </location>
</feature>
<feature type="compositionally biased region" description="Polar residues" evidence="1">
    <location>
        <begin position="521"/>
        <end position="537"/>
    </location>
</feature>
<proteinExistence type="predicted"/>
<dbReference type="HOGENOM" id="CLU_013729_1_0_1"/>
<accession>L8G1A1</accession>
<feature type="region of interest" description="Disordered" evidence="1">
    <location>
        <begin position="557"/>
        <end position="576"/>
    </location>
</feature>
<feature type="compositionally biased region" description="Polar residues" evidence="1">
    <location>
        <begin position="26"/>
        <end position="39"/>
    </location>
</feature>
<evidence type="ECO:0000313" key="3">
    <source>
        <dbReference type="Proteomes" id="UP000011064"/>
    </source>
</evidence>
<dbReference type="AlphaFoldDB" id="L8G1A1"/>
<feature type="compositionally biased region" description="Basic residues" evidence="1">
    <location>
        <begin position="41"/>
        <end position="51"/>
    </location>
</feature>
<dbReference type="EMBL" id="GL573199">
    <property type="protein sequence ID" value="ELR06917.1"/>
    <property type="molecule type" value="Genomic_DNA"/>
</dbReference>
<protein>
    <recommendedName>
        <fullName evidence="4">PHD-type domain-containing protein</fullName>
    </recommendedName>
</protein>
<keyword evidence="3" id="KW-1185">Reference proteome</keyword>
<evidence type="ECO:0000313" key="2">
    <source>
        <dbReference type="EMBL" id="ELR06917.1"/>
    </source>
</evidence>
<evidence type="ECO:0008006" key="4">
    <source>
        <dbReference type="Google" id="ProtNLM"/>
    </source>
</evidence>
<organism evidence="2 3">
    <name type="scientific">Pseudogymnoascus destructans (strain ATCC MYA-4855 / 20631-21)</name>
    <name type="common">Bat white-nose syndrome fungus</name>
    <name type="synonym">Geomyces destructans</name>
    <dbReference type="NCBI Taxonomy" id="658429"/>
    <lineage>
        <taxon>Eukaryota</taxon>
        <taxon>Fungi</taxon>
        <taxon>Dikarya</taxon>
        <taxon>Ascomycota</taxon>
        <taxon>Pezizomycotina</taxon>
        <taxon>Leotiomycetes</taxon>
        <taxon>Thelebolales</taxon>
        <taxon>Thelebolaceae</taxon>
        <taxon>Pseudogymnoascus</taxon>
    </lineage>
</organism>
<dbReference type="InParanoid" id="L8G1A1"/>